<dbReference type="Proteomes" id="UP000476820">
    <property type="component" value="Unassembled WGS sequence"/>
</dbReference>
<keyword evidence="1" id="KW-0472">Membrane</keyword>
<evidence type="ECO:0000313" key="2">
    <source>
        <dbReference type="EMBL" id="NFF89485.1"/>
    </source>
</evidence>
<evidence type="ECO:0000313" key="3">
    <source>
        <dbReference type="Proteomes" id="UP000476820"/>
    </source>
</evidence>
<feature type="transmembrane region" description="Helical" evidence="1">
    <location>
        <begin position="62"/>
        <end position="79"/>
    </location>
</feature>
<sequence>MIIMLGSVIELFLEALVILNVINSCVKKDCKKTKKELGITIITILLISIIINNLYINNNMDIVYNGILYIIIVGILYKDDFKTAEIIFNSIYTLIILLSIIIIGIFYPYIKLLNLEEVYSLKIMHFIV</sequence>
<feature type="transmembrane region" description="Helical" evidence="1">
    <location>
        <begin position="6"/>
        <end position="25"/>
    </location>
</feature>
<dbReference type="GO" id="GO:0016301">
    <property type="term" value="F:kinase activity"/>
    <property type="evidence" value="ECO:0007669"/>
    <property type="project" value="UniProtKB-KW"/>
</dbReference>
<protein>
    <submittedName>
        <fullName evidence="2">Histidine kinase</fullName>
    </submittedName>
</protein>
<organism evidence="2 3">
    <name type="scientific">Clostridium botulinum</name>
    <dbReference type="NCBI Taxonomy" id="1491"/>
    <lineage>
        <taxon>Bacteria</taxon>
        <taxon>Bacillati</taxon>
        <taxon>Bacillota</taxon>
        <taxon>Clostridia</taxon>
        <taxon>Eubacteriales</taxon>
        <taxon>Clostridiaceae</taxon>
        <taxon>Clostridium</taxon>
    </lineage>
</organism>
<keyword evidence="2" id="KW-0418">Kinase</keyword>
<name>A0A6M0V9I6_CLOBO</name>
<feature type="transmembrane region" description="Helical" evidence="1">
    <location>
        <begin position="91"/>
        <end position="110"/>
    </location>
</feature>
<reference evidence="2 3" key="1">
    <citation type="submission" date="2019-04" db="EMBL/GenBank/DDBJ databases">
        <title>Genome sequencing of Clostridium botulinum Groups I-IV and Clostridium butyricum.</title>
        <authorList>
            <person name="Brunt J."/>
            <person name="Van Vliet A.H.M."/>
            <person name="Stringer S.C."/>
            <person name="Carter A.T."/>
            <person name="Peck M.W."/>
        </authorList>
    </citation>
    <scope>NUCLEOTIDE SEQUENCE [LARGE SCALE GENOMIC DNA]</scope>
    <source>
        <strain evidence="2 3">1605</strain>
    </source>
</reference>
<feature type="non-terminal residue" evidence="2">
    <location>
        <position position="128"/>
    </location>
</feature>
<dbReference type="EMBL" id="SWOV01000073">
    <property type="protein sequence ID" value="NFF89485.1"/>
    <property type="molecule type" value="Genomic_DNA"/>
</dbReference>
<keyword evidence="2" id="KW-0808">Transferase</keyword>
<keyword evidence="1" id="KW-1133">Transmembrane helix</keyword>
<dbReference type="AlphaFoldDB" id="A0A6M0V9I6"/>
<keyword evidence="1" id="KW-0812">Transmembrane</keyword>
<evidence type="ECO:0000256" key="1">
    <source>
        <dbReference type="SAM" id="Phobius"/>
    </source>
</evidence>
<accession>A0A6M0V9I6</accession>
<comment type="caution">
    <text evidence="2">The sequence shown here is derived from an EMBL/GenBank/DDBJ whole genome shotgun (WGS) entry which is preliminary data.</text>
</comment>
<gene>
    <name evidence="2" type="ORF">FC774_16775</name>
</gene>
<feature type="transmembrane region" description="Helical" evidence="1">
    <location>
        <begin position="37"/>
        <end position="56"/>
    </location>
</feature>
<proteinExistence type="predicted"/>